<evidence type="ECO:0000313" key="15">
    <source>
        <dbReference type="EMBL" id="WYY00278.1"/>
    </source>
</evidence>
<keyword evidence="4 12" id="KW-0255">Endonuclease</keyword>
<dbReference type="EC" id="3.1.-.-" evidence="12"/>
<organism evidence="15 16">
    <name type="scientific">Oxyplasma meridianum</name>
    <dbReference type="NCBI Taxonomy" id="3073602"/>
    <lineage>
        <taxon>Archaea</taxon>
        <taxon>Methanobacteriati</taxon>
        <taxon>Thermoplasmatota</taxon>
        <taxon>Thermoplasmata</taxon>
        <taxon>Thermoplasmatales</taxon>
        <taxon>Thermoplasmataceae</taxon>
        <taxon>Oxyplasma</taxon>
    </lineage>
</organism>
<dbReference type="GO" id="GO:0008270">
    <property type="term" value="F:zinc ion binding"/>
    <property type="evidence" value="ECO:0007669"/>
    <property type="project" value="UniProtKB-UniRule"/>
</dbReference>
<keyword evidence="7 12" id="KW-0269">Exonuclease</keyword>
<dbReference type="SMART" id="SM01027">
    <property type="entry name" value="Beta-Casp"/>
    <property type="match status" value="1"/>
</dbReference>
<dbReference type="Pfam" id="PF16661">
    <property type="entry name" value="Lactamase_B_6"/>
    <property type="match status" value="1"/>
</dbReference>
<reference evidence="15 16" key="1">
    <citation type="submission" date="2023-09" db="EMBL/GenBank/DDBJ databases">
        <authorList>
            <person name="Golyshina O.V."/>
            <person name="Lunev E.A."/>
            <person name="Bargiela R."/>
            <person name="Gaines M.C."/>
            <person name="Daum B."/>
            <person name="Bale N.J."/>
            <person name="Koenen M."/>
            <person name="Sinninghe Damst J.S."/>
            <person name="Yakimov M."/>
            <person name="Golyshin P.N."/>
        </authorList>
    </citation>
    <scope>NUCLEOTIDE SEQUENCE [LARGE SCALE GENOMIC DNA]</scope>
    <source>
        <strain evidence="15 16">M1</strain>
    </source>
</reference>
<dbReference type="NCBIfam" id="TIGR03675">
    <property type="entry name" value="arCOG00543"/>
    <property type="match status" value="1"/>
</dbReference>
<dbReference type="GeneID" id="95967578"/>
<feature type="region of interest" description="KHb" evidence="12">
    <location>
        <begin position="71"/>
        <end position="138"/>
    </location>
</feature>
<dbReference type="InterPro" id="IPR001279">
    <property type="entry name" value="Metallo-B-lactamas"/>
</dbReference>
<keyword evidence="8 12" id="KW-0694">RNA-binding</keyword>
<dbReference type="GO" id="GO:0003677">
    <property type="term" value="F:DNA binding"/>
    <property type="evidence" value="ECO:0007669"/>
    <property type="project" value="UniProtKB-KW"/>
</dbReference>
<evidence type="ECO:0000256" key="7">
    <source>
        <dbReference type="ARBA" id="ARBA00022839"/>
    </source>
</evidence>
<feature type="region of interest" description="Beta-Casp" evidence="12">
    <location>
        <begin position="388"/>
        <end position="581"/>
    </location>
</feature>
<dbReference type="InterPro" id="IPR015946">
    <property type="entry name" value="KH_dom-like_a/b"/>
</dbReference>
<dbReference type="PANTHER" id="PTHR11203:SF51">
    <property type="entry name" value="CLEAVAGE AND POLYADENYLATION SPECIFICITY FACTOR"/>
    <property type="match status" value="1"/>
</dbReference>
<dbReference type="Pfam" id="PF17214">
    <property type="entry name" value="KH_TffA"/>
    <property type="match status" value="1"/>
</dbReference>
<comment type="cofactor">
    <cofactor evidence="12">
        <name>Zn(2+)</name>
        <dbReference type="ChEBI" id="CHEBI:29105"/>
    </cofactor>
    <text evidence="12">Binds 2 Zn(2+) ions, which are required for nuclease activity.</text>
</comment>
<comment type="subunit">
    <text evidence="12">Homodimer. Interacts with RNA polymerase (RNAP), interacts with the Spt4-Spt5 complex.</text>
</comment>
<evidence type="ECO:0000256" key="5">
    <source>
        <dbReference type="ARBA" id="ARBA00022801"/>
    </source>
</evidence>
<evidence type="ECO:0000256" key="11">
    <source>
        <dbReference type="ARBA" id="ARBA00023163"/>
    </source>
</evidence>
<dbReference type="Gene3D" id="3.40.50.10890">
    <property type="match status" value="1"/>
</dbReference>
<dbReference type="AlphaFoldDB" id="A0AAX4NH11"/>
<evidence type="ECO:0000259" key="14">
    <source>
        <dbReference type="SMART" id="SM01027"/>
    </source>
</evidence>
<feature type="binding site" evidence="12">
    <location>
        <position position="250"/>
    </location>
    <ligand>
        <name>Zn(2+)</name>
        <dbReference type="ChEBI" id="CHEBI:29105"/>
        <label>2</label>
    </ligand>
</feature>
<keyword evidence="10 12" id="KW-0238">DNA-binding</keyword>
<evidence type="ECO:0000256" key="10">
    <source>
        <dbReference type="ARBA" id="ARBA00023125"/>
    </source>
</evidence>
<dbReference type="RefSeq" id="WP_393972223.1">
    <property type="nucleotide sequence ID" value="NZ_CP133772.1"/>
</dbReference>
<dbReference type="KEGG" id="omr:OXIME_000843"/>
<dbReference type="Gene3D" id="3.30.300.20">
    <property type="match status" value="1"/>
</dbReference>
<comment type="caution">
    <text evidence="12">Lacks conserved residue(s) required for the propagation of feature annotation.</text>
</comment>
<dbReference type="InterPro" id="IPR036866">
    <property type="entry name" value="RibonucZ/Hydroxyglut_hydro"/>
</dbReference>
<keyword evidence="2 12" id="KW-0540">Nuclease</keyword>
<dbReference type="SUPFAM" id="SSF56281">
    <property type="entry name" value="Metallo-hydrolase/oxidoreductase"/>
    <property type="match status" value="1"/>
</dbReference>
<dbReference type="InterPro" id="IPR011108">
    <property type="entry name" value="RMMBL"/>
</dbReference>
<gene>
    <name evidence="12" type="primary">fttA</name>
    <name evidence="15" type="ORF">OXIME_000843</name>
</gene>
<dbReference type="HAMAP" id="MF_00870">
    <property type="entry name" value="FttA"/>
    <property type="match status" value="1"/>
</dbReference>
<evidence type="ECO:0000256" key="6">
    <source>
        <dbReference type="ARBA" id="ARBA00022833"/>
    </source>
</evidence>
<feature type="region of interest" description="Metallo-beta-lactamase C-terminus" evidence="12">
    <location>
        <begin position="582"/>
        <end position="640"/>
    </location>
</feature>
<dbReference type="Gene3D" id="3.60.15.10">
    <property type="entry name" value="Ribonuclease Z/Hydroxyacylglutathione hydrolase-like"/>
    <property type="match status" value="1"/>
</dbReference>
<evidence type="ECO:0000256" key="1">
    <source>
        <dbReference type="ARBA" id="ARBA00022472"/>
    </source>
</evidence>
<accession>A0AAX4NH11</accession>
<keyword evidence="1 12" id="KW-0806">Transcription termination</keyword>
<dbReference type="InterPro" id="IPR033769">
    <property type="entry name" value="TffA_KH"/>
</dbReference>
<evidence type="ECO:0000256" key="12">
    <source>
        <dbReference type="HAMAP-Rule" id="MF_00870"/>
    </source>
</evidence>
<evidence type="ECO:0000259" key="13">
    <source>
        <dbReference type="SMART" id="SM00849"/>
    </source>
</evidence>
<protein>
    <recommendedName>
        <fullName evidence="12">Transcription termination factor FttA</fullName>
        <ecNumber evidence="12">3.1.-.-</ecNumber>
    </recommendedName>
</protein>
<feature type="binding site" evidence="12">
    <location>
        <position position="356"/>
    </location>
    <ligand>
        <name>Zn(2+)</name>
        <dbReference type="ChEBI" id="CHEBI:29105"/>
        <label>2</label>
    </ligand>
</feature>
<evidence type="ECO:0000256" key="3">
    <source>
        <dbReference type="ARBA" id="ARBA00022723"/>
    </source>
</evidence>
<feature type="domain" description="Metallo-beta-lactamase" evidence="13">
    <location>
        <begin position="192"/>
        <end position="409"/>
    </location>
</feature>
<keyword evidence="11" id="KW-0804">Transcription</keyword>
<name>A0AAX4NH11_9ARCH</name>
<dbReference type="Gene3D" id="3.30.300.230">
    <property type="match status" value="1"/>
</dbReference>
<feature type="binding site" evidence="12">
    <location>
        <position position="246"/>
    </location>
    <ligand>
        <name>Zn(2+)</name>
        <dbReference type="ChEBI" id="CHEBI:29105"/>
        <label>1</label>
    </ligand>
</feature>
<dbReference type="CDD" id="cd16295">
    <property type="entry name" value="TTHA0252-CPSF-like_MBL-fold"/>
    <property type="match status" value="1"/>
</dbReference>
<comment type="similarity">
    <text evidence="12">Belongs to the metallo-beta-lactamase superfamily. RNA-metabolizing metallo-beta-lactamase-like family. FttA subfamily.</text>
</comment>
<dbReference type="CDD" id="cd22532">
    <property type="entry name" value="KH-II_CPSF_arch_rpt1"/>
    <property type="match status" value="1"/>
</dbReference>
<dbReference type="PANTHER" id="PTHR11203">
    <property type="entry name" value="CLEAVAGE AND POLYADENYLATION SPECIFICITY FACTOR FAMILY MEMBER"/>
    <property type="match status" value="1"/>
</dbReference>
<dbReference type="GO" id="GO:0006353">
    <property type="term" value="P:DNA-templated transcription termination"/>
    <property type="evidence" value="ECO:0007669"/>
    <property type="project" value="UniProtKB-UniRule"/>
</dbReference>
<dbReference type="GO" id="GO:0004532">
    <property type="term" value="F:RNA exonuclease activity"/>
    <property type="evidence" value="ECO:0007669"/>
    <property type="project" value="UniProtKB-UniRule"/>
</dbReference>
<evidence type="ECO:0000256" key="2">
    <source>
        <dbReference type="ARBA" id="ARBA00022722"/>
    </source>
</evidence>
<evidence type="ECO:0000256" key="8">
    <source>
        <dbReference type="ARBA" id="ARBA00022884"/>
    </source>
</evidence>
<evidence type="ECO:0000256" key="4">
    <source>
        <dbReference type="ARBA" id="ARBA00022759"/>
    </source>
</evidence>
<keyword evidence="3 12" id="KW-0479">Metal-binding</keyword>
<comment type="function">
    <text evidence="12">Terminates transcription on the whole genome. Termination is linked to FttA-mediated RNA cleavage and does not require NTP hydrolysis. Cleaves endonucleolytically at the RNA exit channel of RNA polymerase (RNAP); the 5'-3' exonuclease activity of this protein degrades the nascent RNA released from RNAP.</text>
</comment>
<dbReference type="GO" id="GO:0003723">
    <property type="term" value="F:RNA binding"/>
    <property type="evidence" value="ECO:0007669"/>
    <property type="project" value="UniProtKB-UniRule"/>
</dbReference>
<feature type="binding site" evidence="12">
    <location>
        <position position="248"/>
    </location>
    <ligand>
        <name>Zn(2+)</name>
        <dbReference type="ChEBI" id="CHEBI:29105"/>
        <label>1</label>
    </ligand>
</feature>
<feature type="binding site" evidence="12">
    <location>
        <position position="607"/>
    </location>
    <ligand>
        <name>Zn(2+)</name>
        <dbReference type="ChEBI" id="CHEBI:29105"/>
        <label>2</label>
    </ligand>
</feature>
<keyword evidence="9 12" id="KW-0805">Transcription regulation</keyword>
<keyword evidence="16" id="KW-1185">Reference proteome</keyword>
<keyword evidence="5 12" id="KW-0378">Hydrolase</keyword>
<dbReference type="Proteomes" id="UP001451606">
    <property type="component" value="Chromosome"/>
</dbReference>
<dbReference type="InterPro" id="IPR022712">
    <property type="entry name" value="Beta_Casp"/>
</dbReference>
<dbReference type="GO" id="GO:0004521">
    <property type="term" value="F:RNA endonuclease activity"/>
    <property type="evidence" value="ECO:0007669"/>
    <property type="project" value="UniProtKB-UniRule"/>
</dbReference>
<proteinExistence type="inferred from homology"/>
<keyword evidence="6 12" id="KW-0862">Zinc</keyword>
<feature type="domain" description="Beta-Casp" evidence="14">
    <location>
        <begin position="425"/>
        <end position="550"/>
    </location>
</feature>
<dbReference type="SMART" id="SM00849">
    <property type="entry name" value="Lactamase_B"/>
    <property type="match status" value="1"/>
</dbReference>
<feature type="binding site" evidence="12">
    <location>
        <position position="251"/>
    </location>
    <ligand>
        <name>Zn(2+)</name>
        <dbReference type="ChEBI" id="CHEBI:29105"/>
        <label>2</label>
    </ligand>
</feature>
<dbReference type="Pfam" id="PF07521">
    <property type="entry name" value="RMMBL"/>
    <property type="match status" value="1"/>
</dbReference>
<feature type="binding site" evidence="12">
    <location>
        <position position="356"/>
    </location>
    <ligand>
        <name>Zn(2+)</name>
        <dbReference type="ChEBI" id="CHEBI:29105"/>
        <label>1</label>
    </ligand>
</feature>
<dbReference type="EMBL" id="CP133772">
    <property type="protein sequence ID" value="WYY00278.1"/>
    <property type="molecule type" value="Genomic_DNA"/>
</dbReference>
<evidence type="ECO:0000256" key="9">
    <source>
        <dbReference type="ARBA" id="ARBA00023015"/>
    </source>
</evidence>
<dbReference type="Pfam" id="PF10996">
    <property type="entry name" value="Beta-Casp"/>
    <property type="match status" value="1"/>
</dbReference>
<feature type="binding site" evidence="12">
    <location>
        <position position="333"/>
    </location>
    <ligand>
        <name>Zn(2+)</name>
        <dbReference type="ChEBI" id="CHEBI:29105"/>
        <label>1</label>
    </ligand>
</feature>
<dbReference type="InterPro" id="IPR050698">
    <property type="entry name" value="MBL"/>
</dbReference>
<sequence length="640" mass="73026">MSFKDYLSEARAIFDRLYPDNEITEVDYEGSTIVVYTKNLELFANRDDLARQIAQEMRRRVAIRPDTSIMLPEEEARSEIEKVIPEEAGLKDIYFESDTGEVVIEADEPTIFATHNSSVINEIKNRTKWSPRVVRAPPMHSRYVKEMREFLLETKKERKKFLHSLGEKLNIPPMPGETWIRITAIGGHREVGRSATLISTNNSRVLVDCGMLNTSEIEDQPWVSAPYLYIPEIQPFSAIDAVVLTHAHLDHSGLLPILFKYGYEGPVYMTPPTRDMIALLQNDYIKVAHSENHKGPYESKHIREELKHTITLRYNETTDITRDIRLTFYNAGHILGSASTHFHIGEGLYNIVFSGDYKYEKTWLFNAANNKFPRVETLMTESTYAGRDDYFYSRSDASNTLVDIINRTYERGGSVLIPVFAVGRSQEVMLVLEEAVRTGKIKETNVYLDGMIMEATAIHAAYPEYLNRNLRESIMIKRENPFLSPIFKKVESRDQRTDLCDTTDSNIILATSGMMNGGPVMEYFKAWVDNPKHSLVFVGYQADGTMGRRIQRGANEITLSDNGQARKYEVKINVEIAEGFSGHSDKKQLLSYIAGMQPRPQRILVNHGDGDKTVEFARLIRSKFGIDAVALKNLETTRVY</sequence>
<evidence type="ECO:0000313" key="16">
    <source>
        <dbReference type="Proteomes" id="UP001451606"/>
    </source>
</evidence>
<dbReference type="InterPro" id="IPR019975">
    <property type="entry name" value="aCPSF1"/>
</dbReference>